<dbReference type="GO" id="GO:0008270">
    <property type="term" value="F:zinc ion binding"/>
    <property type="evidence" value="ECO:0007669"/>
    <property type="project" value="UniProtKB-KW"/>
</dbReference>
<dbReference type="GO" id="GO:0005737">
    <property type="term" value="C:cytoplasm"/>
    <property type="evidence" value="ECO:0007669"/>
    <property type="project" value="InterPro"/>
</dbReference>
<dbReference type="Pfam" id="PF02536">
    <property type="entry name" value="mTERF"/>
    <property type="match status" value="1"/>
</dbReference>
<dbReference type="PROSITE" id="PS50865">
    <property type="entry name" value="ZF_MYND_2"/>
    <property type="match status" value="1"/>
</dbReference>
<dbReference type="GO" id="GO:0005634">
    <property type="term" value="C:nucleus"/>
    <property type="evidence" value="ECO:0007669"/>
    <property type="project" value="TreeGrafter"/>
</dbReference>
<dbReference type="PANTHER" id="PTHR12298">
    <property type="entry name" value="PCDC2 PROGRAMMED CELL DEATH PROTEIN 2 -RELATED"/>
    <property type="match status" value="1"/>
</dbReference>
<keyword evidence="9" id="KW-1185">Reference proteome</keyword>
<reference evidence="8 9" key="1">
    <citation type="submission" date="2023-03" db="EMBL/GenBank/DDBJ databases">
        <title>High-quality genome of Scylla paramamosain provides insights in environmental adaptation.</title>
        <authorList>
            <person name="Zhang L."/>
        </authorList>
    </citation>
    <scope>NUCLEOTIDE SEQUENCE [LARGE SCALE GENOMIC DNA]</scope>
    <source>
        <strain evidence="8">LZ_2023a</strain>
        <tissue evidence="8">Muscle</tissue>
    </source>
</reference>
<dbReference type="EMBL" id="JARAKH010000015">
    <property type="protein sequence ID" value="KAK8396791.1"/>
    <property type="molecule type" value="Genomic_DNA"/>
</dbReference>
<evidence type="ECO:0000256" key="6">
    <source>
        <dbReference type="PROSITE-ProRule" id="PRU00134"/>
    </source>
</evidence>
<dbReference type="Proteomes" id="UP001487740">
    <property type="component" value="Unassembled WGS sequence"/>
</dbReference>
<accession>A0AAW0UBC8</accession>
<evidence type="ECO:0000313" key="9">
    <source>
        <dbReference type="Proteomes" id="UP001487740"/>
    </source>
</evidence>
<protein>
    <recommendedName>
        <fullName evidence="7">MYND-type domain-containing protein</fullName>
    </recommendedName>
</protein>
<comment type="similarity">
    <text evidence="1">Belongs to the mTERF family.</text>
</comment>
<dbReference type="Pfam" id="PF01753">
    <property type="entry name" value="zf-MYND"/>
    <property type="match status" value="1"/>
</dbReference>
<sequence>MLSSALAKQLTWDVRIEETSVNYRHNESHDGCCLCSGKTHSETFPSTLPTNINCRGYSATRKASPGDALDEKGDQVSVEVVEDVLPVRLEEGDWTDEMQWIRSQENNSVLLPPKDVSDIDVLAPELRPTFNLAAYVNKSATLQQLVKLGVDLSTWDARKDVNSFILPLDFERDMKKYIVFLHDLGISADDLGRWLTVNPYIFQQNIEDLEARTNYLEFMKFSEEDIVRIISKNPYWLLFSTVRIDRRLGIFQQSFELTDHEVRYLATKQPRLITYSHSSIKMTTFSVVEEMGFEKSEVKSLLLAKPKIWMASRGALVRRFDFAHNHMGLSHQQIVQFPHVLLTRDFRIRQRHGFLKLLGRDQYDPSKPNYVSPLALVSGTREAAIMAADPKDIVVELGFVEKTPAWKLHSKFFPSKVGGWPAWLALKGLPTPEELACRHCKRPLIFLCQVYAPFHEKYETCFHRTMFVFVCRDPNCCRDNDASSIRVFRSQLARKNDFYSDEPAKEVEAGAESPGAGDFNHLCRVCGALGPKTCGSCHVARYCSKDHQALDWKGGHKAECKHPESVSKRCSNSTAKLLFPEYEIELEPEEQEAAREKTEDEVMKEYEELLRSGQVTHQDDDDSDTENDLVNMATKETDKQFQKFRTRIKEYPDQILRYDREGEPLWVSSSNKVTQVPDCLGCGAPRHFEFQVMPQLLVHLKVDSAGQSIDWGTVLVYSCSQSCQQDRPYIEEVVFKQDYAPIEEVMKNQS</sequence>
<name>A0AAW0UBC8_SCYPA</name>
<evidence type="ECO:0000259" key="7">
    <source>
        <dbReference type="PROSITE" id="PS50865"/>
    </source>
</evidence>
<evidence type="ECO:0000256" key="5">
    <source>
        <dbReference type="ARBA" id="ARBA00022946"/>
    </source>
</evidence>
<keyword evidence="3 6" id="KW-0863">Zinc-finger</keyword>
<dbReference type="Gene3D" id="1.25.70.10">
    <property type="entry name" value="Transcription termination factor 3, mitochondrial"/>
    <property type="match status" value="1"/>
</dbReference>
<dbReference type="SUPFAM" id="SSF144232">
    <property type="entry name" value="HIT/MYND zinc finger-like"/>
    <property type="match status" value="1"/>
</dbReference>
<feature type="domain" description="MYND-type" evidence="7">
    <location>
        <begin position="523"/>
        <end position="560"/>
    </location>
</feature>
<gene>
    <name evidence="8" type="ORF">O3P69_005030</name>
</gene>
<dbReference type="Pfam" id="PF04194">
    <property type="entry name" value="PDCD2_C"/>
    <property type="match status" value="1"/>
</dbReference>
<evidence type="ECO:0000256" key="4">
    <source>
        <dbReference type="ARBA" id="ARBA00022833"/>
    </source>
</evidence>
<comment type="caution">
    <text evidence="8">The sequence shown here is derived from an EMBL/GenBank/DDBJ whole genome shotgun (WGS) entry which is preliminary data.</text>
</comment>
<dbReference type="GO" id="GO:0003676">
    <property type="term" value="F:nucleic acid binding"/>
    <property type="evidence" value="ECO:0007669"/>
    <property type="project" value="InterPro"/>
</dbReference>
<keyword evidence="5" id="KW-0809">Transit peptide</keyword>
<evidence type="ECO:0000256" key="1">
    <source>
        <dbReference type="ARBA" id="ARBA00007692"/>
    </source>
</evidence>
<proteinExistence type="inferred from homology"/>
<evidence type="ECO:0000256" key="2">
    <source>
        <dbReference type="ARBA" id="ARBA00022723"/>
    </source>
</evidence>
<dbReference type="InterPro" id="IPR007320">
    <property type="entry name" value="PDCD2_C"/>
</dbReference>
<dbReference type="InterPro" id="IPR003690">
    <property type="entry name" value="MTERF"/>
</dbReference>
<dbReference type="SMART" id="SM00733">
    <property type="entry name" value="Mterf"/>
    <property type="match status" value="5"/>
</dbReference>
<evidence type="ECO:0000256" key="3">
    <source>
        <dbReference type="ARBA" id="ARBA00022771"/>
    </source>
</evidence>
<dbReference type="InterPro" id="IPR038538">
    <property type="entry name" value="MTERF_sf"/>
</dbReference>
<keyword evidence="2" id="KW-0479">Metal-binding</keyword>
<dbReference type="Gene3D" id="6.10.140.2220">
    <property type="match status" value="1"/>
</dbReference>
<dbReference type="PANTHER" id="PTHR12298:SF4">
    <property type="entry name" value="PROGRAMMED CELL DEATH PROTEIN 2"/>
    <property type="match status" value="1"/>
</dbReference>
<organism evidence="8 9">
    <name type="scientific">Scylla paramamosain</name>
    <name type="common">Mud crab</name>
    <dbReference type="NCBI Taxonomy" id="85552"/>
    <lineage>
        <taxon>Eukaryota</taxon>
        <taxon>Metazoa</taxon>
        <taxon>Ecdysozoa</taxon>
        <taxon>Arthropoda</taxon>
        <taxon>Crustacea</taxon>
        <taxon>Multicrustacea</taxon>
        <taxon>Malacostraca</taxon>
        <taxon>Eumalacostraca</taxon>
        <taxon>Eucarida</taxon>
        <taxon>Decapoda</taxon>
        <taxon>Pleocyemata</taxon>
        <taxon>Brachyura</taxon>
        <taxon>Eubrachyura</taxon>
        <taxon>Portunoidea</taxon>
        <taxon>Portunidae</taxon>
        <taxon>Portuninae</taxon>
        <taxon>Scylla</taxon>
    </lineage>
</organism>
<dbReference type="AlphaFoldDB" id="A0AAW0UBC8"/>
<keyword evidence="4" id="KW-0862">Zinc</keyword>
<evidence type="ECO:0000313" key="8">
    <source>
        <dbReference type="EMBL" id="KAK8396791.1"/>
    </source>
</evidence>
<dbReference type="InterPro" id="IPR002893">
    <property type="entry name" value="Znf_MYND"/>
</dbReference>